<evidence type="ECO:0000313" key="3">
    <source>
        <dbReference type="Proteomes" id="UP001352852"/>
    </source>
</evidence>
<dbReference type="Proteomes" id="UP001352852">
    <property type="component" value="Unassembled WGS sequence"/>
</dbReference>
<feature type="region of interest" description="Disordered" evidence="1">
    <location>
        <begin position="19"/>
        <end position="39"/>
    </location>
</feature>
<comment type="caution">
    <text evidence="2">The sequence shown here is derived from an EMBL/GenBank/DDBJ whole genome shotgun (WGS) entry which is preliminary data.</text>
</comment>
<evidence type="ECO:0000313" key="2">
    <source>
        <dbReference type="EMBL" id="MED6291764.1"/>
    </source>
</evidence>
<sequence length="95" mass="10684">MFRVPPERLQRILLTLHQTHTPCGAPPSSGTPSGAVTRPTEMHFTLPTYPDSEAFLDLLSEPQRTSPPLDQPPKTFAESCFRSDPERPCKRKKIN</sequence>
<proteinExistence type="predicted"/>
<organism evidence="2 3">
    <name type="scientific">Characodon lateralis</name>
    <dbReference type="NCBI Taxonomy" id="208331"/>
    <lineage>
        <taxon>Eukaryota</taxon>
        <taxon>Metazoa</taxon>
        <taxon>Chordata</taxon>
        <taxon>Craniata</taxon>
        <taxon>Vertebrata</taxon>
        <taxon>Euteleostomi</taxon>
        <taxon>Actinopterygii</taxon>
        <taxon>Neopterygii</taxon>
        <taxon>Teleostei</taxon>
        <taxon>Neoteleostei</taxon>
        <taxon>Acanthomorphata</taxon>
        <taxon>Ovalentaria</taxon>
        <taxon>Atherinomorphae</taxon>
        <taxon>Cyprinodontiformes</taxon>
        <taxon>Goodeidae</taxon>
        <taxon>Characodon</taxon>
    </lineage>
</organism>
<gene>
    <name evidence="2" type="ORF">CHARACLAT_026990</name>
</gene>
<name>A0ABU7EYK8_9TELE</name>
<dbReference type="EMBL" id="JAHUTJ010068911">
    <property type="protein sequence ID" value="MED6291764.1"/>
    <property type="molecule type" value="Genomic_DNA"/>
</dbReference>
<protein>
    <submittedName>
        <fullName evidence="2">Uncharacterized protein</fullName>
    </submittedName>
</protein>
<reference evidence="2 3" key="1">
    <citation type="submission" date="2021-06" db="EMBL/GenBank/DDBJ databases">
        <authorList>
            <person name="Palmer J.M."/>
        </authorList>
    </citation>
    <scope>NUCLEOTIDE SEQUENCE [LARGE SCALE GENOMIC DNA]</scope>
    <source>
        <strain evidence="2 3">CL_MEX2019</strain>
        <tissue evidence="2">Muscle</tissue>
    </source>
</reference>
<keyword evidence="3" id="KW-1185">Reference proteome</keyword>
<feature type="region of interest" description="Disordered" evidence="1">
    <location>
        <begin position="60"/>
        <end position="95"/>
    </location>
</feature>
<evidence type="ECO:0000256" key="1">
    <source>
        <dbReference type="SAM" id="MobiDB-lite"/>
    </source>
</evidence>
<accession>A0ABU7EYK8</accession>